<gene>
    <name evidence="2" type="ORF">DM813_27445</name>
</gene>
<dbReference type="Proteomes" id="UP000288983">
    <property type="component" value="Unassembled WGS sequence"/>
</dbReference>
<comment type="caution">
    <text evidence="2">The sequence shown here is derived from an EMBL/GenBank/DDBJ whole genome shotgun (WGS) entry which is preliminary data.</text>
</comment>
<protein>
    <submittedName>
        <fullName evidence="2">DUF1329 domain-containing protein</fullName>
    </submittedName>
</protein>
<dbReference type="InterPro" id="IPR010752">
    <property type="entry name" value="DUF1329"/>
</dbReference>
<feature type="signal peptide" evidence="1">
    <location>
        <begin position="1"/>
        <end position="25"/>
    </location>
</feature>
<dbReference type="RefSeq" id="WP_128326520.1">
    <property type="nucleotide sequence ID" value="NZ_QJRG01000050.1"/>
</dbReference>
<organism evidence="2 3">
    <name type="scientific">Pseudomonas alkylphenolica</name>
    <dbReference type="NCBI Taxonomy" id="237609"/>
    <lineage>
        <taxon>Bacteria</taxon>
        <taxon>Pseudomonadati</taxon>
        <taxon>Pseudomonadota</taxon>
        <taxon>Gammaproteobacteria</taxon>
        <taxon>Pseudomonadales</taxon>
        <taxon>Pseudomonadaceae</taxon>
        <taxon>Pseudomonas</taxon>
    </lineage>
</organism>
<evidence type="ECO:0000256" key="1">
    <source>
        <dbReference type="SAM" id="SignalP"/>
    </source>
</evidence>
<proteinExistence type="predicted"/>
<dbReference type="PROSITE" id="PS51257">
    <property type="entry name" value="PROKAR_LIPOPROTEIN"/>
    <property type="match status" value="1"/>
</dbReference>
<dbReference type="OrthoDB" id="178023at2"/>
<feature type="chain" id="PRO_5019071022" evidence="1">
    <location>
        <begin position="26"/>
        <end position="450"/>
    </location>
</feature>
<dbReference type="CDD" id="cd16329">
    <property type="entry name" value="LolA_like"/>
    <property type="match status" value="1"/>
</dbReference>
<dbReference type="Pfam" id="PF07044">
    <property type="entry name" value="DUF1329"/>
    <property type="match status" value="1"/>
</dbReference>
<keyword evidence="1" id="KW-0732">Signal</keyword>
<accession>A0A443ZEI4</accession>
<dbReference type="Gene3D" id="2.50.20.10">
    <property type="entry name" value="Lipoprotein localisation LolA/LolB/LppX"/>
    <property type="match status" value="1"/>
</dbReference>
<reference evidence="2 3" key="1">
    <citation type="submission" date="2018-06" db="EMBL/GenBank/DDBJ databases">
        <title>Bacteria isolated from soil of Wuhan.</title>
        <authorList>
            <person name="Wei X."/>
            <person name="Chunhua H."/>
        </authorList>
    </citation>
    <scope>NUCLEOTIDE SEQUENCE [LARGE SCALE GENOMIC DNA]</scope>
    <source>
        <strain evidence="3">xwS2</strain>
    </source>
</reference>
<evidence type="ECO:0000313" key="3">
    <source>
        <dbReference type="Proteomes" id="UP000288983"/>
    </source>
</evidence>
<sequence>MTITMKKLPVVVALLAACLHAPVYAKDTDASQLDTRLNPMGGERAGNADGSIPAWSGGLKPGSLTAADNGDYRDPFAAQKPLMVITAANAGQYQTLLTPGQQAMLKRFPSYQLSVYPSERTAHMPAAVIAASKDNVAAVNLAASGYGLIGYKDGIPFPLPTEPLEVMWNHLARYVGHSVQREMASATVESNGSSTLVTYQQSVHWRSAISDLAAQDNALYFSVIRALSPSRVAGEITMVHEPLNQVEEPRSAWQYIPGQRRVRRAPTVAYDTSARYSYGQLTSDGVGGYNGAPDRYDWKLLGKQERLIPYNSYKLASKALKYADILKPNSIDPQLVRYEKHRVWVVEATLKPGNRHVYGKRRFYIDEDTWQIASAEMYDSRGELWRMYENYPMQLADVEVPFPAMDATYDLISARYTTNFMTNEYPQKMVFNALAKKEDYSPAALRRYGK</sequence>
<dbReference type="EMBL" id="QJRG01000050">
    <property type="protein sequence ID" value="RWU17100.1"/>
    <property type="molecule type" value="Genomic_DNA"/>
</dbReference>
<name>A0A443ZEI4_9PSED</name>
<evidence type="ECO:0000313" key="2">
    <source>
        <dbReference type="EMBL" id="RWU17100.1"/>
    </source>
</evidence>
<dbReference type="AlphaFoldDB" id="A0A443ZEI4"/>